<evidence type="ECO:0000313" key="2">
    <source>
        <dbReference type="EMBL" id="QEC79612.1"/>
    </source>
</evidence>
<feature type="chain" id="PRO_5023135741" evidence="1">
    <location>
        <begin position="22"/>
        <end position="535"/>
    </location>
</feature>
<sequence>MLKFTNVRLLFAALMAAGALMSGCQKNGSLPAQNASATQNTTKLKTEAVSLTQGFEVGSTSPKTAYDVSPTGSSSGDNVTLSGNSWNLYDALIGNLSGDLKAGSWAARIRNTGKITMLFDVTTGISTVTVKSGTYGTDGASTWGLFYSVNGGSSWTQAGSTITSTTTLTLSTFTITGVTGTARIEIRKLSGGTNRVDIDDITINDNGGTGGGGTVLTGKKFLFDASHLENAGSADWQIDADGTESVPIYTGGTTVETKAQRIPTPSYTGITSGTAETYWKGALSSWAIELVKRGELVETLPSGSTITYGTSAAQDLSNYDVFVVCEPNRLFTAAEKTALMNFVANGGGLFMIADHTAATTAGTDANGYNPSDRDGDGYDSPRVWNDLMTNNGINNNNPFGFSVNYVDISESPSTNVYTGTNASAQLVLNGAAGTASKLAFYNGSTATLIPANNSSVQGLFWRNSATNGGTANAMALLATYGSGRVVWIGDSSDADDGTGDTNDSLFNGWSGDAPSGYTSHPALHLNASLWLAKAQ</sequence>
<reference evidence="2 3" key="1">
    <citation type="journal article" date="2013" name="J. Microbiol.">
        <title>Mucilaginibacter ginsenosidivorax sp. nov., with ginsenoside converting activity isolated from sediment.</title>
        <authorList>
            <person name="Kim J.K."/>
            <person name="Choi T.E."/>
            <person name="Liu Q.M."/>
            <person name="Park H.Y."/>
            <person name="Yi T.H."/>
            <person name="Yoon M.H."/>
            <person name="Kim S.C."/>
            <person name="Im W.T."/>
        </authorList>
    </citation>
    <scope>NUCLEOTIDE SEQUENCE [LARGE SCALE GENOMIC DNA]</scope>
    <source>
        <strain evidence="2 3">KHI28</strain>
    </source>
</reference>
<name>A0A5B8W9N1_9SPHI</name>
<keyword evidence="2" id="KW-0378">Hydrolase</keyword>
<gene>
    <name evidence="2" type="ORF">FSB76_28015</name>
</gene>
<protein>
    <submittedName>
        <fullName evidence="2">Hydrolase</fullName>
    </submittedName>
</protein>
<keyword evidence="3" id="KW-1185">Reference proteome</keyword>
<dbReference type="RefSeq" id="WP_147059373.1">
    <property type="nucleotide sequence ID" value="NZ_CP042437.1"/>
</dbReference>
<organism evidence="2 3">
    <name type="scientific">Mucilaginibacter ginsenosidivorax</name>
    <dbReference type="NCBI Taxonomy" id="862126"/>
    <lineage>
        <taxon>Bacteria</taxon>
        <taxon>Pseudomonadati</taxon>
        <taxon>Bacteroidota</taxon>
        <taxon>Sphingobacteriia</taxon>
        <taxon>Sphingobacteriales</taxon>
        <taxon>Sphingobacteriaceae</taxon>
        <taxon>Mucilaginibacter</taxon>
    </lineage>
</organism>
<evidence type="ECO:0000313" key="3">
    <source>
        <dbReference type="Proteomes" id="UP000321362"/>
    </source>
</evidence>
<evidence type="ECO:0000256" key="1">
    <source>
        <dbReference type="SAM" id="SignalP"/>
    </source>
</evidence>
<dbReference type="OrthoDB" id="9811262at2"/>
<dbReference type="EMBL" id="CP042437">
    <property type="protein sequence ID" value="QEC79612.1"/>
    <property type="molecule type" value="Genomic_DNA"/>
</dbReference>
<dbReference type="InterPro" id="IPR029062">
    <property type="entry name" value="Class_I_gatase-like"/>
</dbReference>
<dbReference type="PROSITE" id="PS51257">
    <property type="entry name" value="PROKAR_LIPOPROTEIN"/>
    <property type="match status" value="1"/>
</dbReference>
<keyword evidence="1" id="KW-0732">Signal</keyword>
<dbReference type="KEGG" id="mgk:FSB76_28015"/>
<dbReference type="Gene3D" id="3.40.50.880">
    <property type="match status" value="1"/>
</dbReference>
<accession>A0A5B8W9N1</accession>
<feature type="signal peptide" evidence="1">
    <location>
        <begin position="1"/>
        <end position="21"/>
    </location>
</feature>
<dbReference type="Proteomes" id="UP000321362">
    <property type="component" value="Chromosome"/>
</dbReference>
<dbReference type="AlphaFoldDB" id="A0A5B8W9N1"/>
<proteinExistence type="predicted"/>
<dbReference type="GO" id="GO:0016787">
    <property type="term" value="F:hydrolase activity"/>
    <property type="evidence" value="ECO:0007669"/>
    <property type="project" value="UniProtKB-KW"/>
</dbReference>
<dbReference type="SUPFAM" id="SSF52317">
    <property type="entry name" value="Class I glutamine amidotransferase-like"/>
    <property type="match status" value="1"/>
</dbReference>